<organism evidence="1 2">
    <name type="scientific">Chenopodium quinoa</name>
    <name type="common">Quinoa</name>
    <dbReference type="NCBI Taxonomy" id="63459"/>
    <lineage>
        <taxon>Eukaryota</taxon>
        <taxon>Viridiplantae</taxon>
        <taxon>Streptophyta</taxon>
        <taxon>Embryophyta</taxon>
        <taxon>Tracheophyta</taxon>
        <taxon>Spermatophyta</taxon>
        <taxon>Magnoliopsida</taxon>
        <taxon>eudicotyledons</taxon>
        <taxon>Gunneridae</taxon>
        <taxon>Pentapetalae</taxon>
        <taxon>Caryophyllales</taxon>
        <taxon>Chenopodiaceae</taxon>
        <taxon>Chenopodioideae</taxon>
        <taxon>Atripliceae</taxon>
        <taxon>Chenopodium</taxon>
    </lineage>
</organism>
<reference evidence="1" key="1">
    <citation type="journal article" date="2017" name="Nature">
        <title>The genome of Chenopodium quinoa.</title>
        <authorList>
            <person name="Jarvis D.E."/>
            <person name="Ho Y.S."/>
            <person name="Lightfoot D.J."/>
            <person name="Schmoeckel S.M."/>
            <person name="Li B."/>
            <person name="Borm T.J.A."/>
            <person name="Ohyanagi H."/>
            <person name="Mineta K."/>
            <person name="Michell C.T."/>
            <person name="Saber N."/>
            <person name="Kharbatia N.M."/>
            <person name="Rupper R.R."/>
            <person name="Sharp A.R."/>
            <person name="Dally N."/>
            <person name="Boughton B.A."/>
            <person name="Woo Y.H."/>
            <person name="Gao G."/>
            <person name="Schijlen E.G.W.M."/>
            <person name="Guo X."/>
            <person name="Momin A.A."/>
            <person name="Negrao S."/>
            <person name="Al-Babili S."/>
            <person name="Gehring C."/>
            <person name="Roessner U."/>
            <person name="Jung C."/>
            <person name="Murphy K."/>
            <person name="Arold S.T."/>
            <person name="Gojobori T."/>
            <person name="van der Linden C.G."/>
            <person name="van Loo E.N."/>
            <person name="Jellen E.N."/>
            <person name="Maughan P.J."/>
            <person name="Tester M."/>
        </authorList>
    </citation>
    <scope>NUCLEOTIDE SEQUENCE [LARGE SCALE GENOMIC DNA]</scope>
    <source>
        <strain evidence="1">cv. PI 614886</strain>
    </source>
</reference>
<accession>A0A803N9E0</accession>
<name>A0A803N9E0_CHEQI</name>
<evidence type="ECO:0000313" key="1">
    <source>
        <dbReference type="EnsemblPlants" id="AUR62042557-RA:cds"/>
    </source>
</evidence>
<dbReference type="EnsemblPlants" id="AUR62042557-RA">
    <property type="protein sequence ID" value="AUR62042557-RA:cds"/>
    <property type="gene ID" value="AUR62042557"/>
</dbReference>
<dbReference type="Proteomes" id="UP000596660">
    <property type="component" value="Unplaced"/>
</dbReference>
<sequence length="154" mass="17357">MEISPNKSVEVLDEVAGVLNEFKDVMQTKLPQNLPPRPAIDQIINIEPSALPPARSPYWMSLGELAELRTHLNDLLATACPVERALDEYDFEWEHKPGWHNVVPDALIRRCHELVTALIVVESKFTEKVGNVVVGDASYEKLEEQIESLRCGSR</sequence>
<reference evidence="1" key="2">
    <citation type="submission" date="2021-03" db="UniProtKB">
        <authorList>
            <consortium name="EnsemblPlants"/>
        </authorList>
    </citation>
    <scope>IDENTIFICATION</scope>
</reference>
<keyword evidence="2" id="KW-1185">Reference proteome</keyword>
<protein>
    <submittedName>
        <fullName evidence="1">Uncharacterized protein</fullName>
    </submittedName>
</protein>
<evidence type="ECO:0000313" key="2">
    <source>
        <dbReference type="Proteomes" id="UP000596660"/>
    </source>
</evidence>
<dbReference type="Gramene" id="AUR62042557-RA">
    <property type="protein sequence ID" value="AUR62042557-RA:cds"/>
    <property type="gene ID" value="AUR62042557"/>
</dbReference>
<dbReference type="AlphaFoldDB" id="A0A803N9E0"/>
<proteinExistence type="predicted"/>